<dbReference type="Proteomes" id="UP000265926">
    <property type="component" value="Unassembled WGS sequence"/>
</dbReference>
<organism evidence="1 2">
    <name type="scientific">Maribellus luteus</name>
    <dbReference type="NCBI Taxonomy" id="2305463"/>
    <lineage>
        <taxon>Bacteria</taxon>
        <taxon>Pseudomonadati</taxon>
        <taxon>Bacteroidota</taxon>
        <taxon>Bacteroidia</taxon>
        <taxon>Marinilabiliales</taxon>
        <taxon>Prolixibacteraceae</taxon>
        <taxon>Maribellus</taxon>
    </lineage>
</organism>
<sequence length="64" mass="7059">MISIISISRICPTQKQQFSKTTALIPNRKHPEINLIQIAKGIGINGSSAMEANQWASVFTAYLQ</sequence>
<dbReference type="EMBL" id="QWGR01000001">
    <property type="protein sequence ID" value="RIJ50402.1"/>
    <property type="molecule type" value="Genomic_DNA"/>
</dbReference>
<keyword evidence="2" id="KW-1185">Reference proteome</keyword>
<reference evidence="1 2" key="1">
    <citation type="submission" date="2018-08" db="EMBL/GenBank/DDBJ databases">
        <title>Pallidiluteibacterium maritimus gen. nov., sp. nov., isolated from coastal sediment.</title>
        <authorList>
            <person name="Zhou L.Y."/>
        </authorList>
    </citation>
    <scope>NUCLEOTIDE SEQUENCE [LARGE SCALE GENOMIC DNA]</scope>
    <source>
        <strain evidence="1 2">XSD2</strain>
    </source>
</reference>
<comment type="caution">
    <text evidence="1">The sequence shown here is derived from an EMBL/GenBank/DDBJ whole genome shotgun (WGS) entry which is preliminary data.</text>
</comment>
<evidence type="ECO:0000313" key="2">
    <source>
        <dbReference type="Proteomes" id="UP000265926"/>
    </source>
</evidence>
<name>A0A399T6H9_9BACT</name>
<gene>
    <name evidence="1" type="ORF">D1614_00220</name>
</gene>
<accession>A0A399T6H9</accession>
<dbReference type="AlphaFoldDB" id="A0A399T6H9"/>
<protein>
    <submittedName>
        <fullName evidence="1">Uncharacterized protein</fullName>
    </submittedName>
</protein>
<evidence type="ECO:0000313" key="1">
    <source>
        <dbReference type="EMBL" id="RIJ50402.1"/>
    </source>
</evidence>
<proteinExistence type="predicted"/>